<evidence type="ECO:0000313" key="1">
    <source>
        <dbReference type="EMBL" id="SGY37838.1"/>
    </source>
</evidence>
<name>A0A2X0MM17_9BASI</name>
<gene>
    <name evidence="1" type="primary">BQ5605_C003g01897</name>
    <name evidence="1" type="ORF">BQ5605_C003G01897</name>
</gene>
<protein>
    <submittedName>
        <fullName evidence="1">BQ5605_C003g01897 protein</fullName>
    </submittedName>
</protein>
<dbReference type="SUPFAM" id="SSF52833">
    <property type="entry name" value="Thioredoxin-like"/>
    <property type="match status" value="1"/>
</dbReference>
<dbReference type="InterPro" id="IPR036249">
    <property type="entry name" value="Thioredoxin-like_sf"/>
</dbReference>
<organism evidence="1 2">
    <name type="scientific">Microbotryum silenes-dioicae</name>
    <dbReference type="NCBI Taxonomy" id="796604"/>
    <lineage>
        <taxon>Eukaryota</taxon>
        <taxon>Fungi</taxon>
        <taxon>Dikarya</taxon>
        <taxon>Basidiomycota</taxon>
        <taxon>Pucciniomycotina</taxon>
        <taxon>Microbotryomycetes</taxon>
        <taxon>Microbotryales</taxon>
        <taxon>Microbotryaceae</taxon>
        <taxon>Microbotryum</taxon>
    </lineage>
</organism>
<dbReference type="EMBL" id="FQNC01000042">
    <property type="protein sequence ID" value="SGY37838.1"/>
    <property type="molecule type" value="Genomic_DNA"/>
</dbReference>
<keyword evidence="2" id="KW-1185">Reference proteome</keyword>
<reference evidence="1 2" key="1">
    <citation type="submission" date="2016-11" db="EMBL/GenBank/DDBJ databases">
        <authorList>
            <person name="Jaros S."/>
            <person name="Januszkiewicz K."/>
            <person name="Wedrychowicz H."/>
        </authorList>
    </citation>
    <scope>NUCLEOTIDE SEQUENCE [LARGE SCALE GENOMIC DNA]</scope>
</reference>
<sequence>MSPSTFIPRPALSSAASAALTSHGVPLKTLEEACKGCAHDDSDDLETYPKTFDVDLDSEMLGSVNYYGRQILIATGKSDWDREVTDDPESLPGLLKSAYELATTCSDGGRKGTGLLNKTFQKPKIVKGDDAPLPEGSVYKGVYPSIVAPPPLKASTSAVAPDSTETAEVVEPPRLSILTGSFLSNSHEDDDHSVIVLPDFKIVHHVSAKASSVKAFVGSHLHPSVPRPGLSSLTSSKTRSYPLPYRALVLICSHKRRDKRCHIAAPLLINQFHHHLAEHDLEMDERGDSLGSSDERPLEAWPLEERESKMDEALKGVRIGEGRVGVFKCSHIGGHRYAGNVIIYLPNGTSIWYGRVTPRDVGAIVQTTLIEGKVIPELLRGGLGLAGKSGFEEGIESGLRLFWSRNERYFRKEKIETDVDKIDIIGQLLLGPELTVLLVDM</sequence>
<dbReference type="AlphaFoldDB" id="A0A2X0MM17"/>
<dbReference type="Pfam" id="PF06999">
    <property type="entry name" value="Suc_Fer-like"/>
    <property type="match status" value="1"/>
</dbReference>
<dbReference type="InterPro" id="IPR009737">
    <property type="entry name" value="Aim32/Apd1-like"/>
</dbReference>
<evidence type="ECO:0000313" key="2">
    <source>
        <dbReference type="Proteomes" id="UP000249464"/>
    </source>
</evidence>
<accession>A0A2X0MM17</accession>
<dbReference type="CDD" id="cd03062">
    <property type="entry name" value="TRX_Fd_Sucrase"/>
    <property type="match status" value="1"/>
</dbReference>
<dbReference type="PANTHER" id="PTHR31902:SF14">
    <property type="entry name" value="ACTIN PATCHES DISTAL PROTEIN 1"/>
    <property type="match status" value="1"/>
</dbReference>
<dbReference type="STRING" id="796604.A0A2X0MM17"/>
<dbReference type="PANTHER" id="PTHR31902">
    <property type="entry name" value="ACTIN PATCHES DISTAL PROTEIN 1"/>
    <property type="match status" value="1"/>
</dbReference>
<dbReference type="Gene3D" id="3.40.30.10">
    <property type="entry name" value="Glutaredoxin"/>
    <property type="match status" value="1"/>
</dbReference>
<proteinExistence type="predicted"/>
<dbReference type="Proteomes" id="UP000249464">
    <property type="component" value="Unassembled WGS sequence"/>
</dbReference>